<name>A0ABQ9VS41_SAGOE</name>
<dbReference type="EMBL" id="JASSZA010000005">
    <property type="protein sequence ID" value="KAK2112202.1"/>
    <property type="molecule type" value="Genomic_DNA"/>
</dbReference>
<protein>
    <recommendedName>
        <fullName evidence="9">NTR domain-containing protein</fullName>
    </recommendedName>
</protein>
<dbReference type="InterPro" id="IPR008993">
    <property type="entry name" value="TIMP-like_OB-fold"/>
</dbReference>
<evidence type="ECO:0000256" key="2">
    <source>
        <dbReference type="ARBA" id="ARBA00011027"/>
    </source>
</evidence>
<sequence>MNIKGSWWGGCDDGWESTGVGGYRGKAVCSGAACRETFPRCGFSGCCLAQPGKQEPVASAGHDSAPTEEEIRKGFAPRWGSGAVVWDSGASLGSTGHFWGPGGWTDGAPTCLGLPAPVGRDSPGQGFPRDLSRSCGLGLGAAWSQAETTLVTRDSRLLAGAPVDKEGFLLKNRGRRRGRRARGWGHYAPCPPCTLLLSVTAVPPAVIRAKAVSEKEVDSGNDIYGNPIKRIQYEIKQIKVTVATGVLGCTVGTAVGCWGWQRAGSLEHDMATCGAGQRSCCGFRRLGVRERYSSPQTAVYGPRLRQERCSVVIDESCGSTKAPLQRFRNDLIGAEDKGTEVSSEDAMLQLTALCPPAMFKGPEKDIEFIYTAPSSAVCGVSLDVGGKKEYLIAGVYEWGHQPEACSEARLFLDAVQGSFPRLRGRGGGEAEEQ</sequence>
<organism evidence="7 8">
    <name type="scientific">Saguinus oedipus</name>
    <name type="common">Cotton-top tamarin</name>
    <name type="synonym">Oedipomidas oedipus</name>
    <dbReference type="NCBI Taxonomy" id="9490"/>
    <lineage>
        <taxon>Eukaryota</taxon>
        <taxon>Metazoa</taxon>
        <taxon>Chordata</taxon>
        <taxon>Craniata</taxon>
        <taxon>Vertebrata</taxon>
        <taxon>Euteleostomi</taxon>
        <taxon>Mammalia</taxon>
        <taxon>Eutheria</taxon>
        <taxon>Euarchontoglires</taxon>
        <taxon>Primates</taxon>
        <taxon>Haplorrhini</taxon>
        <taxon>Platyrrhini</taxon>
        <taxon>Cebidae</taxon>
        <taxon>Callitrichinae</taxon>
        <taxon>Saguinus</taxon>
    </lineage>
</organism>
<dbReference type="Gene3D" id="2.40.50.120">
    <property type="match status" value="2"/>
</dbReference>
<comment type="subcellular location">
    <subcellularLocation>
        <location evidence="1">Secreted</location>
    </subcellularLocation>
</comment>
<evidence type="ECO:0008006" key="9">
    <source>
        <dbReference type="Google" id="ProtNLM"/>
    </source>
</evidence>
<dbReference type="PANTHER" id="PTHR11844:SF24">
    <property type="entry name" value="METALLOPROTEINASE INHIBITOR 2"/>
    <property type="match status" value="1"/>
</dbReference>
<evidence type="ECO:0000313" key="8">
    <source>
        <dbReference type="Proteomes" id="UP001266305"/>
    </source>
</evidence>
<keyword evidence="4" id="KW-0483">Metalloprotease inhibitor</keyword>
<comment type="similarity">
    <text evidence="2">Belongs to the protease inhibitor I35 (TIMP) family.</text>
</comment>
<dbReference type="InterPro" id="IPR001820">
    <property type="entry name" value="TIMP"/>
</dbReference>
<proteinExistence type="inferred from homology"/>
<evidence type="ECO:0000256" key="3">
    <source>
        <dbReference type="ARBA" id="ARBA00022525"/>
    </source>
</evidence>
<keyword evidence="8" id="KW-1185">Reference proteome</keyword>
<comment type="caution">
    <text evidence="7">The sequence shown here is derived from an EMBL/GenBank/DDBJ whole genome shotgun (WGS) entry which is preliminary data.</text>
</comment>
<keyword evidence="5" id="KW-0646">Protease inhibitor</keyword>
<accession>A0ABQ9VS41</accession>
<keyword evidence="6" id="KW-0481">Metalloenzyme inhibitor</keyword>
<reference evidence="7 8" key="1">
    <citation type="submission" date="2023-05" db="EMBL/GenBank/DDBJ databases">
        <title>B98-5 Cell Line De Novo Hybrid Assembly: An Optical Mapping Approach.</title>
        <authorList>
            <person name="Kananen K."/>
            <person name="Auerbach J.A."/>
            <person name="Kautto E."/>
            <person name="Blachly J.S."/>
        </authorList>
    </citation>
    <scope>NUCLEOTIDE SEQUENCE [LARGE SCALE GENOMIC DNA]</scope>
    <source>
        <strain evidence="7">B95-8</strain>
        <tissue evidence="7">Cell line</tissue>
    </source>
</reference>
<gene>
    <name evidence="7" type="ORF">P7K49_011949</name>
</gene>
<dbReference type="Pfam" id="PF00965">
    <property type="entry name" value="TIMP"/>
    <property type="match status" value="2"/>
</dbReference>
<dbReference type="PANTHER" id="PTHR11844">
    <property type="entry name" value="METALLOPROTEASE INHIBITOR"/>
    <property type="match status" value="1"/>
</dbReference>
<dbReference type="Proteomes" id="UP001266305">
    <property type="component" value="Unassembled WGS sequence"/>
</dbReference>
<evidence type="ECO:0000313" key="7">
    <source>
        <dbReference type="EMBL" id="KAK2112202.1"/>
    </source>
</evidence>
<evidence type="ECO:0000256" key="4">
    <source>
        <dbReference type="ARBA" id="ARBA00022608"/>
    </source>
</evidence>
<evidence type="ECO:0000256" key="6">
    <source>
        <dbReference type="ARBA" id="ARBA00023215"/>
    </source>
</evidence>
<evidence type="ECO:0000256" key="5">
    <source>
        <dbReference type="ARBA" id="ARBA00022690"/>
    </source>
</evidence>
<dbReference type="SUPFAM" id="SSF50242">
    <property type="entry name" value="TIMP-like"/>
    <property type="match status" value="2"/>
</dbReference>
<evidence type="ECO:0000256" key="1">
    <source>
        <dbReference type="ARBA" id="ARBA00004613"/>
    </source>
</evidence>
<keyword evidence="3" id="KW-0964">Secreted</keyword>